<evidence type="ECO:0000256" key="4">
    <source>
        <dbReference type="ARBA" id="ARBA00022741"/>
    </source>
</evidence>
<protein>
    <submittedName>
        <fullName evidence="8">DNA integrity scanning protein DisA nucleotide-binding domain protein</fullName>
    </submittedName>
</protein>
<evidence type="ECO:0000256" key="1">
    <source>
        <dbReference type="ARBA" id="ARBA00000877"/>
    </source>
</evidence>
<evidence type="ECO:0000256" key="5">
    <source>
        <dbReference type="ARBA" id="ARBA00022840"/>
    </source>
</evidence>
<dbReference type="PIRSF" id="PIRSF004793">
    <property type="entry name" value="UCP004793"/>
    <property type="match status" value="1"/>
</dbReference>
<dbReference type="InterPro" id="IPR014046">
    <property type="entry name" value="C-di-AMP_synthase"/>
</dbReference>
<reference evidence="8" key="1">
    <citation type="submission" date="2023-05" db="EMBL/GenBank/DDBJ databases">
        <title>Mycoplasma phocimorsus sp. nov., isolated from Scandinavian patients with seal finger or septic arthritis after contact with seals.</title>
        <authorList>
            <person name="Skafte-Holm A."/>
            <person name="Pedersen T.R."/>
            <person name="Froelund M."/>
            <person name="Stegger M."/>
            <person name="Qvortrup K."/>
            <person name="Michaels D.L."/>
            <person name="Brown D.R."/>
            <person name="Jensen J.S."/>
        </authorList>
    </citation>
    <scope>NUCLEOTIDE SEQUENCE</scope>
    <source>
        <strain evidence="8">M5725</strain>
    </source>
</reference>
<keyword evidence="6" id="KW-0472">Membrane</keyword>
<dbReference type="GO" id="GO:0106408">
    <property type="term" value="F:diadenylate cyclase activity"/>
    <property type="evidence" value="ECO:0007669"/>
    <property type="project" value="UniProtKB-EC"/>
</dbReference>
<gene>
    <name evidence="8" type="ORF">QLQ80_02960</name>
</gene>
<proteinExistence type="predicted"/>
<dbReference type="RefSeq" id="WP_283823591.1">
    <property type="nucleotide sequence ID" value="NZ_JASDAY010000016.1"/>
</dbReference>
<dbReference type="Proteomes" id="UP001224428">
    <property type="component" value="Unassembled WGS sequence"/>
</dbReference>
<dbReference type="PROSITE" id="PS51794">
    <property type="entry name" value="DAC"/>
    <property type="match status" value="1"/>
</dbReference>
<name>A0AAJ1PSM3_9MOLU</name>
<dbReference type="SUPFAM" id="SSF143597">
    <property type="entry name" value="YojJ-like"/>
    <property type="match status" value="1"/>
</dbReference>
<keyword evidence="2" id="KW-0808">Transferase</keyword>
<dbReference type="InterPro" id="IPR003390">
    <property type="entry name" value="DNA_integrity_scan_DisA_N"/>
</dbReference>
<dbReference type="EMBL" id="JASDDP010000024">
    <property type="protein sequence ID" value="MDJ1646023.1"/>
    <property type="molecule type" value="Genomic_DNA"/>
</dbReference>
<keyword evidence="9" id="KW-1185">Reference proteome</keyword>
<evidence type="ECO:0000313" key="8">
    <source>
        <dbReference type="EMBL" id="MDJ1646023.1"/>
    </source>
</evidence>
<comment type="catalytic activity">
    <reaction evidence="1">
        <text>2 ATP = 3',3'-c-di-AMP + 2 diphosphate</text>
        <dbReference type="Rhea" id="RHEA:35655"/>
        <dbReference type="ChEBI" id="CHEBI:30616"/>
        <dbReference type="ChEBI" id="CHEBI:33019"/>
        <dbReference type="ChEBI" id="CHEBI:71500"/>
        <dbReference type="EC" id="2.7.7.85"/>
    </reaction>
</comment>
<comment type="caution">
    <text evidence="8">The sequence shown here is derived from an EMBL/GenBank/DDBJ whole genome shotgun (WGS) entry which is preliminary data.</text>
</comment>
<dbReference type="PANTHER" id="PTHR34185">
    <property type="entry name" value="DIADENYLATE CYCLASE"/>
    <property type="match status" value="1"/>
</dbReference>
<dbReference type="InterPro" id="IPR036888">
    <property type="entry name" value="DNA_integrity_DisA_N_sf"/>
</dbReference>
<dbReference type="AlphaFoldDB" id="A0AAJ1PSM3"/>
<evidence type="ECO:0000256" key="6">
    <source>
        <dbReference type="SAM" id="Phobius"/>
    </source>
</evidence>
<keyword evidence="5" id="KW-0067">ATP-binding</keyword>
<feature type="domain" description="DAC" evidence="7">
    <location>
        <begin position="35"/>
        <end position="185"/>
    </location>
</feature>
<accession>A0AAJ1PSM3</accession>
<evidence type="ECO:0000256" key="3">
    <source>
        <dbReference type="ARBA" id="ARBA00022695"/>
    </source>
</evidence>
<dbReference type="Gene3D" id="3.40.1700.10">
    <property type="entry name" value="DNA integrity scanning protein, DisA, N-terminal domain"/>
    <property type="match status" value="1"/>
</dbReference>
<sequence>MEKNQINILIALSSTILFIILGFVVFLLISYIKEKTRLKRSKQNLILALSSKLRVINQLKEAISYLSRHKIGALITIENSDNLDMLRTDGIILDANISSSLLIAIFSKSSPLHDGAVIIRNNKIYYASTFYKITKKSIDNKYGSRHRAAIGISEVSDSLTIVVSEETGTISFIKRSQTIIVDPKDLQSKLSEMLNLN</sequence>
<dbReference type="GO" id="GO:0004016">
    <property type="term" value="F:adenylate cyclase activity"/>
    <property type="evidence" value="ECO:0007669"/>
    <property type="project" value="InterPro"/>
</dbReference>
<evidence type="ECO:0000259" key="7">
    <source>
        <dbReference type="PROSITE" id="PS51794"/>
    </source>
</evidence>
<evidence type="ECO:0000313" key="9">
    <source>
        <dbReference type="Proteomes" id="UP001224428"/>
    </source>
</evidence>
<keyword evidence="3" id="KW-0548">Nucleotidyltransferase</keyword>
<organism evidence="8 9">
    <name type="scientific">Mycoplasma phocimorsus</name>
    <dbReference type="NCBI Taxonomy" id="3045839"/>
    <lineage>
        <taxon>Bacteria</taxon>
        <taxon>Bacillati</taxon>
        <taxon>Mycoplasmatota</taxon>
        <taxon>Mollicutes</taxon>
        <taxon>Mycoplasmataceae</taxon>
        <taxon>Mycoplasma</taxon>
    </lineage>
</organism>
<keyword evidence="6" id="KW-0812">Transmembrane</keyword>
<dbReference type="GO" id="GO:0005524">
    <property type="term" value="F:ATP binding"/>
    <property type="evidence" value="ECO:0007669"/>
    <property type="project" value="UniProtKB-KW"/>
</dbReference>
<keyword evidence="4" id="KW-0547">Nucleotide-binding</keyword>
<dbReference type="Pfam" id="PF02457">
    <property type="entry name" value="DAC"/>
    <property type="match status" value="1"/>
</dbReference>
<dbReference type="PANTHER" id="PTHR34185:SF1">
    <property type="entry name" value="DIADENYLATE CYCLASE"/>
    <property type="match status" value="1"/>
</dbReference>
<dbReference type="InterPro" id="IPR050338">
    <property type="entry name" value="DisA"/>
</dbReference>
<keyword evidence="6" id="KW-1133">Transmembrane helix</keyword>
<evidence type="ECO:0000256" key="2">
    <source>
        <dbReference type="ARBA" id="ARBA00022679"/>
    </source>
</evidence>
<dbReference type="GO" id="GO:0006171">
    <property type="term" value="P:cAMP biosynthetic process"/>
    <property type="evidence" value="ECO:0007669"/>
    <property type="project" value="InterPro"/>
</dbReference>
<feature type="transmembrane region" description="Helical" evidence="6">
    <location>
        <begin position="6"/>
        <end position="32"/>
    </location>
</feature>